<dbReference type="EMBL" id="KN733970">
    <property type="protein sequence ID" value="KIH57757.1"/>
    <property type="molecule type" value="Genomic_DNA"/>
</dbReference>
<evidence type="ECO:0000256" key="1">
    <source>
        <dbReference type="SAM" id="MobiDB-lite"/>
    </source>
</evidence>
<organism evidence="2 3">
    <name type="scientific">Ancylostoma duodenale</name>
    <dbReference type="NCBI Taxonomy" id="51022"/>
    <lineage>
        <taxon>Eukaryota</taxon>
        <taxon>Metazoa</taxon>
        <taxon>Ecdysozoa</taxon>
        <taxon>Nematoda</taxon>
        <taxon>Chromadorea</taxon>
        <taxon>Rhabditida</taxon>
        <taxon>Rhabditina</taxon>
        <taxon>Rhabditomorpha</taxon>
        <taxon>Strongyloidea</taxon>
        <taxon>Ancylostomatidae</taxon>
        <taxon>Ancylostomatinae</taxon>
        <taxon>Ancylostoma</taxon>
    </lineage>
</organism>
<dbReference type="SUPFAM" id="SSF50156">
    <property type="entry name" value="PDZ domain-like"/>
    <property type="match status" value="1"/>
</dbReference>
<proteinExistence type="predicted"/>
<dbReference type="PANTHER" id="PTHR10316:SF40">
    <property type="entry name" value="LD27118P"/>
    <property type="match status" value="1"/>
</dbReference>
<evidence type="ECO:0000313" key="2">
    <source>
        <dbReference type="EMBL" id="KIH57757.1"/>
    </source>
</evidence>
<evidence type="ECO:0008006" key="4">
    <source>
        <dbReference type="Google" id="ProtNLM"/>
    </source>
</evidence>
<reference evidence="2 3" key="1">
    <citation type="submission" date="2013-12" db="EMBL/GenBank/DDBJ databases">
        <title>Draft genome of the parsitic nematode Ancylostoma duodenale.</title>
        <authorList>
            <person name="Mitreva M."/>
        </authorList>
    </citation>
    <scope>NUCLEOTIDE SEQUENCE [LARGE SCALE GENOMIC DNA]</scope>
    <source>
        <strain evidence="2 3">Zhejiang</strain>
    </source>
</reference>
<name>A0A0C2D6L3_9BILA</name>
<dbReference type="PANTHER" id="PTHR10316">
    <property type="entry name" value="MEMBRANE ASSOCIATED GUANYLATE KINASE-RELATED"/>
    <property type="match status" value="1"/>
</dbReference>
<evidence type="ECO:0000313" key="3">
    <source>
        <dbReference type="Proteomes" id="UP000054047"/>
    </source>
</evidence>
<feature type="compositionally biased region" description="Polar residues" evidence="1">
    <location>
        <begin position="96"/>
        <end position="110"/>
    </location>
</feature>
<dbReference type="GO" id="GO:0007165">
    <property type="term" value="P:signal transduction"/>
    <property type="evidence" value="ECO:0007669"/>
    <property type="project" value="TreeGrafter"/>
</dbReference>
<sequence>MKRQGNGDPDVLLKCQFQVGNKTLVWFKPRVLFIAEPGLTMREGLGAEQFFWPAAMSRLLALDRMLECPHSPSTSLASSSGRETGSTGKEQGVGAVSSSAERLNGSASSSPRKREALGLAARRLIRVPCGKTPTACVSDANVQSVPIPFTVFGGAAAARLILVDIVRREDLIGILNPNDVILKIEDVHVSGMLRSEVTRLLEKLCYDNDQIAIEIVPAGAITDDICEILADKQWAELQTTIRDNLYSKTVPSKNFDGVQFTQEE</sequence>
<keyword evidence="3" id="KW-1185">Reference proteome</keyword>
<dbReference type="GO" id="GO:0005737">
    <property type="term" value="C:cytoplasm"/>
    <property type="evidence" value="ECO:0007669"/>
    <property type="project" value="TreeGrafter"/>
</dbReference>
<accession>A0A0C2D6L3</accession>
<feature type="region of interest" description="Disordered" evidence="1">
    <location>
        <begin position="72"/>
        <end position="113"/>
    </location>
</feature>
<dbReference type="InterPro" id="IPR036034">
    <property type="entry name" value="PDZ_sf"/>
</dbReference>
<dbReference type="OrthoDB" id="66881at2759"/>
<protein>
    <recommendedName>
        <fullName evidence="4">PDZ domain-containing protein</fullName>
    </recommendedName>
</protein>
<dbReference type="Proteomes" id="UP000054047">
    <property type="component" value="Unassembled WGS sequence"/>
</dbReference>
<gene>
    <name evidence="2" type="ORF">ANCDUO_12048</name>
</gene>
<dbReference type="AlphaFoldDB" id="A0A0C2D6L3"/>